<comment type="caution">
    <text evidence="11">The sequence shown here is derived from an EMBL/GenBank/DDBJ whole genome shotgun (WGS) entry which is preliminary data.</text>
</comment>
<dbReference type="Pfam" id="PF00047">
    <property type="entry name" value="ig"/>
    <property type="match status" value="1"/>
</dbReference>
<evidence type="ECO:0000256" key="9">
    <source>
        <dbReference type="SAM" id="MobiDB-lite"/>
    </source>
</evidence>
<evidence type="ECO:0000256" key="2">
    <source>
        <dbReference type="ARBA" id="ARBA00022525"/>
    </source>
</evidence>
<feature type="domain" description="Ig-like" evidence="10">
    <location>
        <begin position="499"/>
        <end position="587"/>
    </location>
</feature>
<evidence type="ECO:0000313" key="12">
    <source>
        <dbReference type="Proteomes" id="UP000791440"/>
    </source>
</evidence>
<feature type="domain" description="Ig-like" evidence="10">
    <location>
        <begin position="590"/>
        <end position="674"/>
    </location>
</feature>
<dbReference type="Pfam" id="PF13927">
    <property type="entry name" value="Ig_3"/>
    <property type="match status" value="4"/>
</dbReference>
<keyword evidence="5" id="KW-0325">Glycoprotein</keyword>
<dbReference type="SMART" id="SM00408">
    <property type="entry name" value="IGc2"/>
    <property type="match status" value="8"/>
</dbReference>
<keyword evidence="12" id="KW-1185">Reference proteome</keyword>
<feature type="domain" description="Ig-like" evidence="10">
    <location>
        <begin position="771"/>
        <end position="848"/>
    </location>
</feature>
<organism evidence="11 12">
    <name type="scientific">Manduca sexta</name>
    <name type="common">Tobacco hawkmoth</name>
    <name type="synonym">Tobacco hornworm</name>
    <dbReference type="NCBI Taxonomy" id="7130"/>
    <lineage>
        <taxon>Eukaryota</taxon>
        <taxon>Metazoa</taxon>
        <taxon>Ecdysozoa</taxon>
        <taxon>Arthropoda</taxon>
        <taxon>Hexapoda</taxon>
        <taxon>Insecta</taxon>
        <taxon>Pterygota</taxon>
        <taxon>Neoptera</taxon>
        <taxon>Endopterygota</taxon>
        <taxon>Lepidoptera</taxon>
        <taxon>Glossata</taxon>
        <taxon>Ditrysia</taxon>
        <taxon>Bombycoidea</taxon>
        <taxon>Sphingidae</taxon>
        <taxon>Sphinginae</taxon>
        <taxon>Sphingini</taxon>
        <taxon>Manduca</taxon>
    </lineage>
</organism>
<keyword evidence="4" id="KW-1015">Disulfide bond</keyword>
<dbReference type="Proteomes" id="UP000791440">
    <property type="component" value="Unassembled WGS sequence"/>
</dbReference>
<protein>
    <recommendedName>
        <fullName evidence="8">Hemolin</fullName>
    </recommendedName>
</protein>
<dbReference type="PANTHER" id="PTHR45080">
    <property type="entry name" value="CONTACTIN 5"/>
    <property type="match status" value="1"/>
</dbReference>
<feature type="compositionally biased region" description="Basic and acidic residues" evidence="9">
    <location>
        <begin position="301"/>
        <end position="310"/>
    </location>
</feature>
<proteinExistence type="inferred from homology"/>
<keyword evidence="3" id="KW-0732">Signal</keyword>
<dbReference type="InterPro" id="IPR007110">
    <property type="entry name" value="Ig-like_dom"/>
</dbReference>
<comment type="subcellular location">
    <subcellularLocation>
        <location evidence="1">Secreted</location>
    </subcellularLocation>
</comment>
<feature type="domain" description="Ig-like" evidence="10">
    <location>
        <begin position="946"/>
        <end position="1025"/>
    </location>
</feature>
<evidence type="ECO:0000256" key="8">
    <source>
        <dbReference type="ARBA" id="ARBA00068688"/>
    </source>
</evidence>
<dbReference type="FunFam" id="2.60.40.10:FF:000032">
    <property type="entry name" value="palladin isoform X1"/>
    <property type="match status" value="1"/>
</dbReference>
<dbReference type="Pfam" id="PF01223">
    <property type="entry name" value="Endonuclease_NS"/>
    <property type="match status" value="1"/>
</dbReference>
<dbReference type="GO" id="GO:0046872">
    <property type="term" value="F:metal ion binding"/>
    <property type="evidence" value="ECO:0007669"/>
    <property type="project" value="InterPro"/>
</dbReference>
<dbReference type="InterPro" id="IPR013151">
    <property type="entry name" value="Immunoglobulin_dom"/>
</dbReference>
<dbReference type="PANTHER" id="PTHR45080:SF8">
    <property type="entry name" value="IG-LIKE DOMAIN-CONTAINING PROTEIN"/>
    <property type="match status" value="1"/>
</dbReference>
<reference evidence="11" key="2">
    <citation type="submission" date="2020-12" db="EMBL/GenBank/DDBJ databases">
        <authorList>
            <person name="Kanost M."/>
        </authorList>
    </citation>
    <scope>NUCLEOTIDE SEQUENCE</scope>
</reference>
<dbReference type="GO" id="GO:0007156">
    <property type="term" value="P:homophilic cell adhesion via plasma membrane adhesion molecules"/>
    <property type="evidence" value="ECO:0007669"/>
    <property type="project" value="TreeGrafter"/>
</dbReference>
<dbReference type="Pfam" id="PF07679">
    <property type="entry name" value="I-set"/>
    <property type="match status" value="2"/>
</dbReference>
<evidence type="ECO:0000256" key="6">
    <source>
        <dbReference type="ARBA" id="ARBA00023319"/>
    </source>
</evidence>
<dbReference type="PROSITE" id="PS50835">
    <property type="entry name" value="IG_LIKE"/>
    <property type="match status" value="8"/>
</dbReference>
<comment type="similarity">
    <text evidence="7">Belongs to the hemolin family.</text>
</comment>
<dbReference type="EMBL" id="JH668458">
    <property type="protein sequence ID" value="KAG6454119.1"/>
    <property type="molecule type" value="Genomic_DNA"/>
</dbReference>
<dbReference type="InterPro" id="IPR056861">
    <property type="entry name" value="HMCN1-like_VWA"/>
</dbReference>
<dbReference type="InterPro" id="IPR001604">
    <property type="entry name" value="Endo_G_ENPP1-like_dom"/>
</dbReference>
<feature type="domain" description="Ig-like" evidence="10">
    <location>
        <begin position="313"/>
        <end position="401"/>
    </location>
</feature>
<feature type="domain" description="Ig-like" evidence="10">
    <location>
        <begin position="403"/>
        <end position="494"/>
    </location>
</feature>
<dbReference type="InterPro" id="IPR050958">
    <property type="entry name" value="Cell_Adh-Cytoskel_Orgn"/>
</dbReference>
<keyword evidence="6" id="KW-0393">Immunoglobulin domain</keyword>
<dbReference type="GO" id="GO:0003676">
    <property type="term" value="F:nucleic acid binding"/>
    <property type="evidence" value="ECO:0007669"/>
    <property type="project" value="InterPro"/>
</dbReference>
<feature type="domain" description="Ig-like" evidence="10">
    <location>
        <begin position="863"/>
        <end position="941"/>
    </location>
</feature>
<dbReference type="InterPro" id="IPR003598">
    <property type="entry name" value="Ig_sub2"/>
</dbReference>
<sequence>MSGIESALKESLPRSHLYVFTDASAKDYGKYAEIKSLAQKKSSKVIFVLTGRCQFGSKQPDEVVYYDLATATSGQVFHLGKSDVGEILKYVIESIKATTTVLHSKTYPPGYGHEINVTADEHIRDVIISASGVKPKIEDVTDPEGGKPDTEDITDLDEVVVIKVPDAKPGVYTAKVGSKSDTTVVITGTTTIDFQHGFSTFKPASIKDTATRPQPEVNSYLSIKLNIIGGGDVKLTHVKLVDLEGKPILEEPLEILDEKDRFYVTEPIITPKEMFRVMVIGYNVADKSTITRTSPTPIEPQKPELEKKEPRAPKITIEGDKKVVDYNAPVKLSCRVNAYPKPDVIWLEESSGSTLPSTVADVEPPYEYVNILDIEKVNKNSTYTCKASNVHGVDIKNIAVEIPSYFIVMESPKDAVIKYNTTGIFLCKIDASPPAKITWYRNGKELGTDERIVISPDGSVLAIPHMDPYLQGHYTCDASNVLKRETFKFNVAISGVEAPKIDKSIDEVHVAKGSDVKLICRVTEGIPLPRYIWHYKGNSHERFKKIRGIYGNKVQLRDVTVLNSGLYKCMVFNPIGHDVHDIKLVVEYPPKIKESENNVSGNVGEEITLTCEVDSVPEARVTWTKNGEIIKNTPKTPIYRDNSLKLKLSIEDNGIYKCTASNRLGNATKEVSLTVYVPAHIEPPKESPVNIKVGEDIKLPCIADGVPKPEINWVIHDKDGKTVTKVTSVAEFPDFFWPRAQLEHSGYYTCIATNAGGSYNITYDLNVNAPPNIENEYKDKTFRPVEGDMVLMIKCRATGHPKPVITWKKDGKNIASGTPWYDIDEQGTLLIKNVDMESSGTYVCQADNILGRDSELFYVAADPYPLDAKPTSTLRVEKGSSAKVECNVPHGFIDWVRWYKDRKLLLNGDLIIDDAKLSDSGLYVCRVSNLANSYSGYTKVNVGFKPKFVSDEDENVEIVDGYLAELICTNEAEPPAKMTWKHNGNLLNISRQEHFFYMARSDHGNYTCEASNEFGTIHRTFYMISPDCVLSIKDDFTDNQPIMFTSPLNWPSYEISADSMIIPRDDYVSLLCPGDFTIFPSPYVMAFCEGEKKFKVKGKTYKYTDIKCKKEFEPNIYETGGECHGDDTELLNIQYEVLDGILQAYDVCYDKYNNMPVYTKHRLDRHMADVEPKNKKWLNTHLWPLNSDNLYDCRNEISKISIDIRSWFHVDDKCCFSRRQLINPRDMIPGLMQSSTYTYLNVVPHWSTCITNNWDDLEQKLRNLVKSIDYSLTVWTGVSKRAQLKSKGSIAKTDIILEDGKGKSQSVPKYLWKVIQDPVTRSSLAVIQVNVPDLKSSEISEYVLCEDICEHIPWFRGSQWHNVSQGFTYCCRIRDFEKAFGFERVFNRGYDRVLTKVSHLSSDSLLT</sequence>
<evidence type="ECO:0000256" key="3">
    <source>
        <dbReference type="ARBA" id="ARBA00022729"/>
    </source>
</evidence>
<feature type="region of interest" description="Disordered" evidence="9">
    <location>
        <begin position="291"/>
        <end position="310"/>
    </location>
</feature>
<dbReference type="SMART" id="SM00409">
    <property type="entry name" value="IG"/>
    <property type="match status" value="8"/>
</dbReference>
<reference evidence="11" key="1">
    <citation type="journal article" date="2016" name="Insect Biochem. Mol. Biol.">
        <title>Multifaceted biological insights from a draft genome sequence of the tobacco hornworm moth, Manduca sexta.</title>
        <authorList>
            <person name="Kanost M.R."/>
            <person name="Arrese E.L."/>
            <person name="Cao X."/>
            <person name="Chen Y.R."/>
            <person name="Chellapilla S."/>
            <person name="Goldsmith M.R."/>
            <person name="Grosse-Wilde E."/>
            <person name="Heckel D.G."/>
            <person name="Herndon N."/>
            <person name="Jiang H."/>
            <person name="Papanicolaou A."/>
            <person name="Qu J."/>
            <person name="Soulages J.L."/>
            <person name="Vogel H."/>
            <person name="Walters J."/>
            <person name="Waterhouse R.M."/>
            <person name="Ahn S.J."/>
            <person name="Almeida F.C."/>
            <person name="An C."/>
            <person name="Aqrawi P."/>
            <person name="Bretschneider A."/>
            <person name="Bryant W.B."/>
            <person name="Bucks S."/>
            <person name="Chao H."/>
            <person name="Chevignon G."/>
            <person name="Christen J.M."/>
            <person name="Clarke D.F."/>
            <person name="Dittmer N.T."/>
            <person name="Ferguson L.C.F."/>
            <person name="Garavelou S."/>
            <person name="Gordon K.H.J."/>
            <person name="Gunaratna R.T."/>
            <person name="Han Y."/>
            <person name="Hauser F."/>
            <person name="He Y."/>
            <person name="Heidel-Fischer H."/>
            <person name="Hirsh A."/>
            <person name="Hu Y."/>
            <person name="Jiang H."/>
            <person name="Kalra D."/>
            <person name="Klinner C."/>
            <person name="Konig C."/>
            <person name="Kovar C."/>
            <person name="Kroll A.R."/>
            <person name="Kuwar S.S."/>
            <person name="Lee S.L."/>
            <person name="Lehman R."/>
            <person name="Li K."/>
            <person name="Li Z."/>
            <person name="Liang H."/>
            <person name="Lovelace S."/>
            <person name="Lu Z."/>
            <person name="Mansfield J.H."/>
            <person name="McCulloch K.J."/>
            <person name="Mathew T."/>
            <person name="Morton B."/>
            <person name="Muzny D.M."/>
            <person name="Neunemann D."/>
            <person name="Ongeri F."/>
            <person name="Pauchet Y."/>
            <person name="Pu L.L."/>
            <person name="Pyrousis I."/>
            <person name="Rao X.J."/>
            <person name="Redding A."/>
            <person name="Roesel C."/>
            <person name="Sanchez-Gracia A."/>
            <person name="Schaack S."/>
            <person name="Shukla A."/>
            <person name="Tetreau G."/>
            <person name="Wang Y."/>
            <person name="Xiong G.H."/>
            <person name="Traut W."/>
            <person name="Walsh T.K."/>
            <person name="Worley K.C."/>
            <person name="Wu D."/>
            <person name="Wu W."/>
            <person name="Wu Y.Q."/>
            <person name="Zhang X."/>
            <person name="Zou Z."/>
            <person name="Zucker H."/>
            <person name="Briscoe A.D."/>
            <person name="Burmester T."/>
            <person name="Clem R.J."/>
            <person name="Feyereisen R."/>
            <person name="Grimmelikhuijzen C.J.P."/>
            <person name="Hamodrakas S.J."/>
            <person name="Hansson B.S."/>
            <person name="Huguet E."/>
            <person name="Jermiin L.S."/>
            <person name="Lan Q."/>
            <person name="Lehman H.K."/>
            <person name="Lorenzen M."/>
            <person name="Merzendorfer H."/>
            <person name="Michalopoulos I."/>
            <person name="Morton D.B."/>
            <person name="Muthukrishnan S."/>
            <person name="Oakeshott J.G."/>
            <person name="Palmer W."/>
            <person name="Park Y."/>
            <person name="Passarelli A.L."/>
            <person name="Rozas J."/>
            <person name="Schwartz L.M."/>
            <person name="Smith W."/>
            <person name="Southgate A."/>
            <person name="Vilcinskas A."/>
            <person name="Vogt R."/>
            <person name="Wang P."/>
            <person name="Werren J."/>
            <person name="Yu X.Q."/>
            <person name="Zhou J.J."/>
            <person name="Brown S.J."/>
            <person name="Scherer S.E."/>
            <person name="Richards S."/>
            <person name="Blissard G.W."/>
        </authorList>
    </citation>
    <scope>NUCLEOTIDE SEQUENCE</scope>
</reference>
<dbReference type="GO" id="GO:0005886">
    <property type="term" value="C:plasma membrane"/>
    <property type="evidence" value="ECO:0007669"/>
    <property type="project" value="TreeGrafter"/>
</dbReference>
<evidence type="ECO:0000313" key="11">
    <source>
        <dbReference type="EMBL" id="KAG6454119.1"/>
    </source>
</evidence>
<dbReference type="GO" id="GO:0005576">
    <property type="term" value="C:extracellular region"/>
    <property type="evidence" value="ECO:0007669"/>
    <property type="project" value="UniProtKB-SubCell"/>
</dbReference>
<dbReference type="InterPro" id="IPR003599">
    <property type="entry name" value="Ig_sub"/>
</dbReference>
<evidence type="ECO:0000259" key="10">
    <source>
        <dbReference type="PROSITE" id="PS50835"/>
    </source>
</evidence>
<accession>A0A921ZBZ4</accession>
<gene>
    <name evidence="11" type="ORF">O3G_MSEX008521</name>
</gene>
<evidence type="ECO:0000256" key="4">
    <source>
        <dbReference type="ARBA" id="ARBA00023157"/>
    </source>
</evidence>
<evidence type="ECO:0000256" key="7">
    <source>
        <dbReference type="ARBA" id="ARBA00061228"/>
    </source>
</evidence>
<keyword evidence="2" id="KW-0964">Secreted</keyword>
<dbReference type="GO" id="GO:0016787">
    <property type="term" value="F:hydrolase activity"/>
    <property type="evidence" value="ECO:0007669"/>
    <property type="project" value="InterPro"/>
</dbReference>
<dbReference type="Pfam" id="PF25106">
    <property type="entry name" value="VWA_4"/>
    <property type="match status" value="1"/>
</dbReference>
<evidence type="ECO:0000256" key="5">
    <source>
        <dbReference type="ARBA" id="ARBA00023180"/>
    </source>
</evidence>
<name>A0A921ZBZ4_MANSE</name>
<evidence type="ECO:0000256" key="1">
    <source>
        <dbReference type="ARBA" id="ARBA00004613"/>
    </source>
</evidence>
<dbReference type="InterPro" id="IPR013098">
    <property type="entry name" value="Ig_I-set"/>
</dbReference>
<feature type="domain" description="Ig-like" evidence="10">
    <location>
        <begin position="678"/>
        <end position="768"/>
    </location>
</feature>